<feature type="compositionally biased region" description="Low complexity" evidence="1">
    <location>
        <begin position="45"/>
        <end position="64"/>
    </location>
</feature>
<reference evidence="4" key="1">
    <citation type="journal article" date="2014" name="Proc. Natl. Acad. Sci. U.S.A.">
        <title>Extensive sampling of basidiomycete genomes demonstrates inadequacy of the white-rot/brown-rot paradigm for wood decay fungi.</title>
        <authorList>
            <person name="Riley R."/>
            <person name="Salamov A.A."/>
            <person name="Brown D.W."/>
            <person name="Nagy L.G."/>
            <person name="Floudas D."/>
            <person name="Held B.W."/>
            <person name="Levasseur A."/>
            <person name="Lombard V."/>
            <person name="Morin E."/>
            <person name="Otillar R."/>
            <person name="Lindquist E.A."/>
            <person name="Sun H."/>
            <person name="LaButti K.M."/>
            <person name="Schmutz J."/>
            <person name="Jabbour D."/>
            <person name="Luo H."/>
            <person name="Baker S.E."/>
            <person name="Pisabarro A.G."/>
            <person name="Walton J.D."/>
            <person name="Blanchette R.A."/>
            <person name="Henrissat B."/>
            <person name="Martin F."/>
            <person name="Cullen D."/>
            <person name="Hibbett D.S."/>
            <person name="Grigoriev I.V."/>
        </authorList>
    </citation>
    <scope>NUCLEOTIDE SEQUENCE [LARGE SCALE GENOMIC DNA]</scope>
    <source>
        <strain evidence="4">FD-172 SS1</strain>
    </source>
</reference>
<name>A0A067MIL0_BOTB1</name>
<keyword evidence="2" id="KW-0812">Transmembrane</keyword>
<evidence type="ECO:0000256" key="2">
    <source>
        <dbReference type="SAM" id="Phobius"/>
    </source>
</evidence>
<keyword evidence="2" id="KW-0472">Membrane</keyword>
<sequence length="460" mass="48077">MSPPPPPPRADSRRRTDTSPPPCRLSQSAPHAPPLRMAAVDSAHLPPWSSPGASSAAALAAPGPDVAYGPVAARTGPYVPSPTSDPRAPDTLAVDDRQASMVSPTPAPAVPRAHPRDLPHPYSNDNGRSWPHREPIITSVTDDDGLSTIVSTIFVTSYPPAPTVSITPPARPKTDGALIGGSVAAGFVGLFLIAGVLAFCMKRKGLWAGVSAWGEGAGFVVMRRVRGIRPTSRIPNGAEDQPAPYQYGVVGSPIQARSVTSTIVSLPSAEGLLPSYTYTQTFPHPPVAYHSNSRQSPPRPMSADGHIGLPGSSRQYTPDASRRPRSAGKIGSAGVSPNRSFNSGAPRAPMRHQSLPPTSILNHPSFTPPVLVDNPTGLAENVNVGPSPPSSNSNHDHTLGSQTASSSQRAPSKTSKNSGGSRRSRRVLYVVGTDPEGRQVQSTDTLAPTDIPTTRPLDSS</sequence>
<dbReference type="HOGENOM" id="CLU_594447_0_0_1"/>
<dbReference type="EMBL" id="KL198037">
    <property type="protein sequence ID" value="KDQ14570.1"/>
    <property type="molecule type" value="Genomic_DNA"/>
</dbReference>
<protein>
    <submittedName>
        <fullName evidence="3">Uncharacterized protein</fullName>
    </submittedName>
</protein>
<evidence type="ECO:0000256" key="1">
    <source>
        <dbReference type="SAM" id="MobiDB-lite"/>
    </source>
</evidence>
<organism evidence="3 4">
    <name type="scientific">Botryobasidium botryosum (strain FD-172 SS1)</name>
    <dbReference type="NCBI Taxonomy" id="930990"/>
    <lineage>
        <taxon>Eukaryota</taxon>
        <taxon>Fungi</taxon>
        <taxon>Dikarya</taxon>
        <taxon>Basidiomycota</taxon>
        <taxon>Agaricomycotina</taxon>
        <taxon>Agaricomycetes</taxon>
        <taxon>Cantharellales</taxon>
        <taxon>Botryobasidiaceae</taxon>
        <taxon>Botryobasidium</taxon>
    </lineage>
</organism>
<dbReference type="Proteomes" id="UP000027195">
    <property type="component" value="Unassembled WGS sequence"/>
</dbReference>
<accession>A0A067MIL0</accession>
<feature type="compositionally biased region" description="Low complexity" evidence="1">
    <location>
        <begin position="381"/>
        <end position="393"/>
    </location>
</feature>
<feature type="transmembrane region" description="Helical" evidence="2">
    <location>
        <begin position="177"/>
        <end position="200"/>
    </location>
</feature>
<proteinExistence type="predicted"/>
<feature type="region of interest" description="Disordered" evidence="1">
    <location>
        <begin position="286"/>
        <end position="460"/>
    </location>
</feature>
<keyword evidence="4" id="KW-1185">Reference proteome</keyword>
<evidence type="ECO:0000313" key="3">
    <source>
        <dbReference type="EMBL" id="KDQ14570.1"/>
    </source>
</evidence>
<feature type="compositionally biased region" description="Polar residues" evidence="1">
    <location>
        <begin position="355"/>
        <end position="365"/>
    </location>
</feature>
<evidence type="ECO:0000313" key="4">
    <source>
        <dbReference type="Proteomes" id="UP000027195"/>
    </source>
</evidence>
<feature type="compositionally biased region" description="Polar residues" evidence="1">
    <location>
        <begin position="399"/>
        <end position="417"/>
    </location>
</feature>
<dbReference type="AlphaFoldDB" id="A0A067MIL0"/>
<keyword evidence="2" id="KW-1133">Transmembrane helix</keyword>
<feature type="region of interest" description="Disordered" evidence="1">
    <location>
        <begin position="1"/>
        <end position="117"/>
    </location>
</feature>
<gene>
    <name evidence="3" type="ORF">BOTBODRAFT_174746</name>
</gene>
<dbReference type="InParanoid" id="A0A067MIL0"/>